<dbReference type="PANTHER" id="PTHR40396:SF1">
    <property type="entry name" value="ATPASE AAA-TYPE CORE DOMAIN-CONTAINING PROTEIN"/>
    <property type="match status" value="1"/>
</dbReference>
<dbReference type="GO" id="GO:0005524">
    <property type="term" value="F:ATP binding"/>
    <property type="evidence" value="ECO:0007669"/>
    <property type="project" value="InterPro"/>
</dbReference>
<dbReference type="AlphaFoldDB" id="A0A6I3LT39"/>
<dbReference type="InterPro" id="IPR003959">
    <property type="entry name" value="ATPase_AAA_core"/>
</dbReference>
<dbReference type="EMBL" id="WMJX01000045">
    <property type="protein sequence ID" value="MTG99125.1"/>
    <property type="molecule type" value="Genomic_DNA"/>
</dbReference>
<evidence type="ECO:0000259" key="1">
    <source>
        <dbReference type="Pfam" id="PF13304"/>
    </source>
</evidence>
<gene>
    <name evidence="2" type="ORF">GJV76_13470</name>
</gene>
<evidence type="ECO:0000313" key="3">
    <source>
        <dbReference type="Proteomes" id="UP000438760"/>
    </source>
</evidence>
<keyword evidence="3" id="KW-1185">Reference proteome</keyword>
<dbReference type="RefSeq" id="WP_155093127.1">
    <property type="nucleotide sequence ID" value="NZ_WMJX01000045.1"/>
</dbReference>
<dbReference type="PANTHER" id="PTHR40396">
    <property type="entry name" value="ATPASE-LIKE PROTEIN"/>
    <property type="match status" value="1"/>
</dbReference>
<proteinExistence type="predicted"/>
<dbReference type="Pfam" id="PF13304">
    <property type="entry name" value="AAA_21"/>
    <property type="match status" value="1"/>
</dbReference>
<dbReference type="SUPFAM" id="SSF52540">
    <property type="entry name" value="P-loop containing nucleoside triphosphate hydrolases"/>
    <property type="match status" value="1"/>
</dbReference>
<sequence length="423" mass="48682">MVIQFSVGNYRSFYDKRTISFIAKGISEHSQIVFKQEKHKVLPSLVIYGANSSGKSNVIRAFGQMRHNVLNSVKLNSSDELEFEPFLLYNKSEYEPTFFEIVFLTKDERRFRYGFEHNSKNIINEWLFVGKTSKDEKPYFIRTEDGIGVSDVFEEGKDKVKATNDNRLFVSLVAQLGGETSQQILDLFSDYNILSGIEHNDYESFTKRMLAKNLNGAGETKNFFQVLNLGFKDINAIEKEFDMDELPEQLPKSMKNKLIKELTGKFTIDLKTIHNKFDKKGNVLGDVIMDKDSQESEGTNKVIDLSGPIFDTLLNGKTLIIDELDAKLHPLITMKIVELFNNPSYNTNKAQLLFATHDTNLLGEEIFRRDQIWFTEKDECEQTDLYSLYDITLPDGSKVRNDANLERNYIKGRYGAIPYFSKI</sequence>
<reference evidence="2 3" key="1">
    <citation type="submission" date="2019-11" db="EMBL/GenBank/DDBJ databases">
        <title>Genome of Strain BIT-d1.</title>
        <authorList>
            <person name="Yang Y."/>
        </authorList>
    </citation>
    <scope>NUCLEOTIDE SEQUENCE [LARGE SCALE GENOMIC DNA]</scope>
    <source>
        <strain evidence="2 3">BIT-d1</strain>
    </source>
</reference>
<feature type="domain" description="ATPase AAA-type core" evidence="1">
    <location>
        <begin position="46"/>
        <end position="362"/>
    </location>
</feature>
<comment type="caution">
    <text evidence="2">The sequence shown here is derived from an EMBL/GenBank/DDBJ whole genome shotgun (WGS) entry which is preliminary data.</text>
</comment>
<evidence type="ECO:0000313" key="2">
    <source>
        <dbReference type="EMBL" id="MTG99125.1"/>
    </source>
</evidence>
<name>A0A6I3LT39_9FLAO</name>
<protein>
    <submittedName>
        <fullName evidence="2">AAA family ATPase</fullName>
    </submittedName>
</protein>
<dbReference type="GO" id="GO:0016887">
    <property type="term" value="F:ATP hydrolysis activity"/>
    <property type="evidence" value="ECO:0007669"/>
    <property type="project" value="InterPro"/>
</dbReference>
<organism evidence="2 3">
    <name type="scientific">Myroides albus</name>
    <dbReference type="NCBI Taxonomy" id="2562892"/>
    <lineage>
        <taxon>Bacteria</taxon>
        <taxon>Pseudomonadati</taxon>
        <taxon>Bacteroidota</taxon>
        <taxon>Flavobacteriia</taxon>
        <taxon>Flavobacteriales</taxon>
        <taxon>Flavobacteriaceae</taxon>
        <taxon>Myroides</taxon>
    </lineage>
</organism>
<dbReference type="InterPro" id="IPR027417">
    <property type="entry name" value="P-loop_NTPase"/>
</dbReference>
<dbReference type="Gene3D" id="3.40.50.300">
    <property type="entry name" value="P-loop containing nucleotide triphosphate hydrolases"/>
    <property type="match status" value="1"/>
</dbReference>
<accession>A0A6I3LT39</accession>
<dbReference type="OrthoDB" id="9809324at2"/>
<dbReference type="Proteomes" id="UP000438760">
    <property type="component" value="Unassembled WGS sequence"/>
</dbReference>